<dbReference type="Proteomes" id="UP000886885">
    <property type="component" value="Chromosome 18A"/>
</dbReference>
<protein>
    <submittedName>
        <fullName evidence="3">Uncharacterized protein</fullName>
    </submittedName>
</protein>
<comment type="caution">
    <text evidence="3">The sequence shown here is derived from an EMBL/GenBank/DDBJ whole genome shotgun (WGS) entry which is preliminary data.</text>
</comment>
<evidence type="ECO:0000313" key="4">
    <source>
        <dbReference type="Proteomes" id="UP000886885"/>
    </source>
</evidence>
<sequence>MNGKKRVQEEQMEDPLDHKGKIKEPLLRSSTTKGGLRALIFIIVNEAFERLANYGLSTNLILYLTREYGIDAVNGAQILYLHSAATNFTPFIGAFLADTYVGRYFMISFGCIACLLVILDPT</sequence>
<proteinExistence type="predicted"/>
<feature type="region of interest" description="Disordered" evidence="1">
    <location>
        <begin position="1"/>
        <end position="21"/>
    </location>
</feature>
<keyword evidence="4" id="KW-1185">Reference proteome</keyword>
<dbReference type="PANTHER" id="PTHR11654">
    <property type="entry name" value="OLIGOPEPTIDE TRANSPORTER-RELATED"/>
    <property type="match status" value="1"/>
</dbReference>
<keyword evidence="2" id="KW-0812">Transmembrane</keyword>
<keyword evidence="2" id="KW-0472">Membrane</keyword>
<gene>
    <name evidence="3" type="ORF">POTOM_055889</name>
</gene>
<evidence type="ECO:0000313" key="3">
    <source>
        <dbReference type="EMBL" id="KAG6740438.1"/>
    </source>
</evidence>
<name>A0A8X7XTS3_POPTO</name>
<evidence type="ECO:0000256" key="1">
    <source>
        <dbReference type="SAM" id="MobiDB-lite"/>
    </source>
</evidence>
<evidence type="ECO:0000256" key="2">
    <source>
        <dbReference type="SAM" id="Phobius"/>
    </source>
</evidence>
<dbReference type="AlphaFoldDB" id="A0A8X7XTS3"/>
<keyword evidence="2" id="KW-1133">Transmembrane helix</keyword>
<dbReference type="OrthoDB" id="832369at2759"/>
<dbReference type="EMBL" id="JAAWWB010000035">
    <property type="protein sequence ID" value="KAG6740438.1"/>
    <property type="molecule type" value="Genomic_DNA"/>
</dbReference>
<accession>A0A8X7XTS3</accession>
<feature type="transmembrane region" description="Helical" evidence="2">
    <location>
        <begin position="101"/>
        <end position="119"/>
    </location>
</feature>
<organism evidence="3 4">
    <name type="scientific">Populus tomentosa</name>
    <name type="common">Chinese white poplar</name>
    <dbReference type="NCBI Taxonomy" id="118781"/>
    <lineage>
        <taxon>Eukaryota</taxon>
        <taxon>Viridiplantae</taxon>
        <taxon>Streptophyta</taxon>
        <taxon>Embryophyta</taxon>
        <taxon>Tracheophyta</taxon>
        <taxon>Spermatophyta</taxon>
        <taxon>Magnoliopsida</taxon>
        <taxon>eudicotyledons</taxon>
        <taxon>Gunneridae</taxon>
        <taxon>Pentapetalae</taxon>
        <taxon>rosids</taxon>
        <taxon>fabids</taxon>
        <taxon>Malpighiales</taxon>
        <taxon>Salicaceae</taxon>
        <taxon>Saliceae</taxon>
        <taxon>Populus</taxon>
    </lineage>
</organism>
<reference evidence="3" key="1">
    <citation type="journal article" date="2020" name="bioRxiv">
        <title>Hybrid origin of Populus tomentosa Carr. identified through genome sequencing and phylogenomic analysis.</title>
        <authorList>
            <person name="An X."/>
            <person name="Gao K."/>
            <person name="Chen Z."/>
            <person name="Li J."/>
            <person name="Yang X."/>
            <person name="Yang X."/>
            <person name="Zhou J."/>
            <person name="Guo T."/>
            <person name="Zhao T."/>
            <person name="Huang S."/>
            <person name="Miao D."/>
            <person name="Khan W.U."/>
            <person name="Rao P."/>
            <person name="Ye M."/>
            <person name="Lei B."/>
            <person name="Liao W."/>
            <person name="Wang J."/>
            <person name="Ji L."/>
            <person name="Li Y."/>
            <person name="Guo B."/>
            <person name="Mustafa N.S."/>
            <person name="Li S."/>
            <person name="Yun Q."/>
            <person name="Keller S.R."/>
            <person name="Mao J."/>
            <person name="Zhang R."/>
            <person name="Strauss S.H."/>
        </authorList>
    </citation>
    <scope>NUCLEOTIDE SEQUENCE</scope>
    <source>
        <strain evidence="3">GM15</strain>
        <tissue evidence="3">Leaf</tissue>
    </source>
</reference>